<dbReference type="Pfam" id="PF22936">
    <property type="entry name" value="Pol_BBD"/>
    <property type="match status" value="1"/>
</dbReference>
<sequence length="286" mass="31041">MATAICHQITLRKRKRMFPPSLQASTGDPSIHHHRLARTMSGDTAVVISPETNPMLPKEAIQGWGSWQIGRLWVYSSVAETRFLIQDNTNTVRDAQRRHGGGVRIGPFGPPPILLVEVGRTNVNGPGDEQDSAQRVASPVRGSILMFVHGRGPNDFRFILDSGAAVHASPRYYLFKELVAVAEGQSVLAANGKDVRVRGRGRVSLENFITLDDVDYIPGLISNIVSVSKLTELDYIVQFTGARCFVRDGRDGGLLVGSGRLIGGVFVLDYLLIPHGRAAAAPQGAQ</sequence>
<feature type="domain" description="Retrovirus-related Pol polyprotein from transposon TNT 1-94-like beta-barrel" evidence="1">
    <location>
        <begin position="158"/>
        <end position="234"/>
    </location>
</feature>
<organism evidence="2 3">
    <name type="scientific">Urochloa decumbens</name>
    <dbReference type="NCBI Taxonomy" id="240449"/>
    <lineage>
        <taxon>Eukaryota</taxon>
        <taxon>Viridiplantae</taxon>
        <taxon>Streptophyta</taxon>
        <taxon>Embryophyta</taxon>
        <taxon>Tracheophyta</taxon>
        <taxon>Spermatophyta</taxon>
        <taxon>Magnoliopsida</taxon>
        <taxon>Liliopsida</taxon>
        <taxon>Poales</taxon>
        <taxon>Poaceae</taxon>
        <taxon>PACMAD clade</taxon>
        <taxon>Panicoideae</taxon>
        <taxon>Panicodae</taxon>
        <taxon>Paniceae</taxon>
        <taxon>Melinidinae</taxon>
        <taxon>Urochloa</taxon>
    </lineage>
</organism>
<dbReference type="EMBL" id="OZ075133">
    <property type="protein sequence ID" value="CAL4985976.1"/>
    <property type="molecule type" value="Genomic_DNA"/>
</dbReference>
<evidence type="ECO:0000259" key="1">
    <source>
        <dbReference type="Pfam" id="PF22936"/>
    </source>
</evidence>
<evidence type="ECO:0000313" key="2">
    <source>
        <dbReference type="EMBL" id="CAL4985976.1"/>
    </source>
</evidence>
<name>A0ABC9ATA5_9POAL</name>
<dbReference type="Proteomes" id="UP001497457">
    <property type="component" value="Chromosome 23rd"/>
</dbReference>
<dbReference type="AlphaFoldDB" id="A0ABC9ATA5"/>
<reference evidence="2" key="1">
    <citation type="submission" date="2024-10" db="EMBL/GenBank/DDBJ databases">
        <authorList>
            <person name="Ryan C."/>
        </authorList>
    </citation>
    <scope>NUCLEOTIDE SEQUENCE [LARGE SCALE GENOMIC DNA]</scope>
</reference>
<keyword evidence="3" id="KW-1185">Reference proteome</keyword>
<gene>
    <name evidence="2" type="ORF">URODEC1_LOCUS58190</name>
</gene>
<proteinExistence type="predicted"/>
<dbReference type="InterPro" id="IPR054722">
    <property type="entry name" value="PolX-like_BBD"/>
</dbReference>
<protein>
    <recommendedName>
        <fullName evidence="1">Retrovirus-related Pol polyprotein from transposon TNT 1-94-like beta-barrel domain-containing protein</fullName>
    </recommendedName>
</protein>
<accession>A0ABC9ATA5</accession>
<evidence type="ECO:0000313" key="3">
    <source>
        <dbReference type="Proteomes" id="UP001497457"/>
    </source>
</evidence>